<dbReference type="SMART" id="SM00303">
    <property type="entry name" value="GPS"/>
    <property type="match status" value="1"/>
</dbReference>
<dbReference type="Pfam" id="PF01825">
    <property type="entry name" value="GPS"/>
    <property type="match status" value="1"/>
</dbReference>
<proteinExistence type="predicted"/>
<comment type="subcellular location">
    <subcellularLocation>
        <location evidence="1">Membrane</location>
        <topology evidence="1">Multi-pass membrane protein</topology>
    </subcellularLocation>
</comment>
<evidence type="ECO:0000256" key="1">
    <source>
        <dbReference type="ARBA" id="ARBA00004141"/>
    </source>
</evidence>
<comment type="caution">
    <text evidence="10">The sequence shown here is derived from an EMBL/GenBank/DDBJ whole genome shotgun (WGS) entry which is preliminary data.</text>
</comment>
<feature type="transmembrane region" description="Helical" evidence="7">
    <location>
        <begin position="1048"/>
        <end position="1070"/>
    </location>
</feature>
<dbReference type="PROSITE" id="PS50221">
    <property type="entry name" value="GAIN_B"/>
    <property type="match status" value="1"/>
</dbReference>
<organism evidence="10 11">
    <name type="scientific">Dryococelus australis</name>
    <dbReference type="NCBI Taxonomy" id="614101"/>
    <lineage>
        <taxon>Eukaryota</taxon>
        <taxon>Metazoa</taxon>
        <taxon>Ecdysozoa</taxon>
        <taxon>Arthropoda</taxon>
        <taxon>Hexapoda</taxon>
        <taxon>Insecta</taxon>
        <taxon>Pterygota</taxon>
        <taxon>Neoptera</taxon>
        <taxon>Polyneoptera</taxon>
        <taxon>Phasmatodea</taxon>
        <taxon>Verophasmatodea</taxon>
        <taxon>Anareolatae</taxon>
        <taxon>Phasmatidae</taxon>
        <taxon>Eurycanthinae</taxon>
        <taxon>Dryococelus</taxon>
    </lineage>
</organism>
<dbReference type="Proteomes" id="UP001159363">
    <property type="component" value="Chromosome 2"/>
</dbReference>
<dbReference type="PRINTS" id="PR00249">
    <property type="entry name" value="GPCRSECRETIN"/>
</dbReference>
<name>A0ABQ9IC82_9NEOP</name>
<gene>
    <name evidence="10" type="ORF">PR048_006888</name>
</gene>
<protein>
    <submittedName>
        <fullName evidence="10">Uncharacterized protein</fullName>
    </submittedName>
</protein>
<dbReference type="CDD" id="cd15040">
    <property type="entry name" value="7tmB2_Adhesion"/>
    <property type="match status" value="1"/>
</dbReference>
<dbReference type="InterPro" id="IPR053066">
    <property type="entry name" value="ADGR_G7"/>
</dbReference>
<keyword evidence="5" id="KW-1015">Disulfide bond</keyword>
<feature type="compositionally biased region" description="Polar residues" evidence="6">
    <location>
        <begin position="822"/>
        <end position="836"/>
    </location>
</feature>
<keyword evidence="2 7" id="KW-0812">Transmembrane</keyword>
<dbReference type="InterPro" id="IPR046338">
    <property type="entry name" value="GAIN_dom_sf"/>
</dbReference>
<feature type="region of interest" description="Disordered" evidence="6">
    <location>
        <begin position="817"/>
        <end position="840"/>
    </location>
</feature>
<dbReference type="PANTHER" id="PTHR47767:SF1">
    <property type="entry name" value="ADHESION G PROTEIN-COUPLED RECEPTOR G7"/>
    <property type="match status" value="1"/>
</dbReference>
<dbReference type="SUPFAM" id="SSF81321">
    <property type="entry name" value="Family A G protein-coupled receptor-like"/>
    <property type="match status" value="1"/>
</dbReference>
<sequence length="1298" mass="144549">MPTAARLAGVTDLLSPARDPDTFSDDARMFWRDWLVPRPSSAQLACRRRVGGAMWRLLLLLAAKVARVFAADGCPGEDFVYVADGLCLLVTPPGTRDDAVSHCLRQADLFTTTAWQLRVTNRTLFHLVRDLLVNSGVRRVWLEADVAYPGGMFLHGYAGNSLYNSPAWGLDLRGGDPVGACVAWDVPGMSHEQRDCGDVSPGLPAVCLAEFSVPRLEQAGCPEGFKVAPRVGAACLNYSVVEEGGWGWDDAVRSCHQRAEGAHIVRTYFPALYSANLSRSFYNCPLGVRHNPTGTFWMDDDGYPDEQHQVEHQYLRKLLGGSDDADADLVGQVYLYNTIRYLVRPFGPQWRLVDANSTTFNCLACEAPLPAAKKPEMRISVDGHSIKVSVDNPEFLLRTTSWSWSGNGPSIRLVPKIRCYTDALTFYPVQVFMSKIEPNQVVISPVGDGFYWCVSYDVFTTEPVFTDKILFRSPQNIDESFAVELKVSEPRHRVCERFQVLREVMRLKYHVQGILGSSGNFSGPTREDNDTTTRPDDLGPRYRHVYPDARAGDTLAITLFNDRARGRLRRISRDCTTILLHARAPPGSQVAPSIAVDGFYYAVTSSKLVDLCEEDVTDYEWPPTRAGDTVILKFPGHFLKRTCEPNYDTGAFWGEEVLELYTGALETTTLSSEPSYINSTMKDNSSYNDNPFVMLNTSSPGRTSEVPTSASPQELAEFLRSVEAADDLYSFTKEDLNTTGLTKVVKIVNSILKGDINDVIEKSTRPTTMLHDVRTILSKVELEGEDFKMVERKIAVFVTDIERGESEPVRSMILTNRDAESESSLNGSIETGQGSSAGDAISQRHDIDVAVLFPEIEKDARISVAVYSDHRAFRMRDIVSVQNFSVNSRIISIDIDSRENGTVIDKNHSIDIIFRPFENHSEGEVKQCVFWEFVRGYEGRWSSDGCELVNTSGGLDVCRCHHLTHFAEIIMSGGQPISKGHQLALDVISMVGCSLSLAGVVGIVATAVMFPAWRRQLGNKLLLCLSAAVALNMVMFLLIAIGSAKEGVWCIIAGVGLHYSLLASFCWMLVSAWLQYRRLVEVLGTQHVSHLILKVSVFSWGFPSIIVTILLCISPDIYTNTLESGQERGFCFPVGHSFYWGVLAPVVLVVVVNIFIFFAILKSIYNCCSKVKIEKRGFSKRHLNNRRLLTGVLLFFLLGLTWVFGFLSRVSIVFTYLFCITATMQGMVLFLFFIAGEKKMREKWFPKESSVSYSSTRTRRQTLIANNTTGTFVNSSSTEENMPLKANIPLSQITKITE</sequence>
<feature type="transmembrane region" description="Helical" evidence="7">
    <location>
        <begin position="1138"/>
        <end position="1167"/>
    </location>
</feature>
<evidence type="ECO:0000256" key="5">
    <source>
        <dbReference type="ARBA" id="ARBA00023157"/>
    </source>
</evidence>
<evidence type="ECO:0000256" key="6">
    <source>
        <dbReference type="SAM" id="MobiDB-lite"/>
    </source>
</evidence>
<feature type="region of interest" description="Disordered" evidence="6">
    <location>
        <begin position="518"/>
        <end position="539"/>
    </location>
</feature>
<feature type="transmembrane region" description="Helical" evidence="7">
    <location>
        <begin position="1022"/>
        <end position="1042"/>
    </location>
</feature>
<dbReference type="InterPro" id="IPR000832">
    <property type="entry name" value="GPCR_2_secretin-like"/>
</dbReference>
<feature type="transmembrane region" description="Helical" evidence="7">
    <location>
        <begin position="1188"/>
        <end position="1207"/>
    </location>
</feature>
<dbReference type="Pfam" id="PF00002">
    <property type="entry name" value="7tm_2"/>
    <property type="match status" value="1"/>
</dbReference>
<dbReference type="EMBL" id="JARBHB010000002">
    <property type="protein sequence ID" value="KAJ8894275.1"/>
    <property type="molecule type" value="Genomic_DNA"/>
</dbReference>
<feature type="transmembrane region" description="Helical" evidence="7">
    <location>
        <begin position="1213"/>
        <end position="1235"/>
    </location>
</feature>
<accession>A0ABQ9IC82</accession>
<evidence type="ECO:0000313" key="10">
    <source>
        <dbReference type="EMBL" id="KAJ8894275.1"/>
    </source>
</evidence>
<evidence type="ECO:0000259" key="9">
    <source>
        <dbReference type="PROSITE" id="PS50261"/>
    </source>
</evidence>
<keyword evidence="11" id="KW-1185">Reference proteome</keyword>
<evidence type="ECO:0000256" key="4">
    <source>
        <dbReference type="ARBA" id="ARBA00023136"/>
    </source>
</evidence>
<keyword evidence="3 7" id="KW-1133">Transmembrane helix</keyword>
<reference evidence="10 11" key="1">
    <citation type="submission" date="2023-02" db="EMBL/GenBank/DDBJ databases">
        <title>LHISI_Scaffold_Assembly.</title>
        <authorList>
            <person name="Stuart O.P."/>
            <person name="Cleave R."/>
            <person name="Magrath M.J.L."/>
            <person name="Mikheyev A.S."/>
        </authorList>
    </citation>
    <scope>NUCLEOTIDE SEQUENCE [LARGE SCALE GENOMIC DNA]</scope>
    <source>
        <strain evidence="10">Daus_M_001</strain>
        <tissue evidence="10">Leg muscle</tissue>
    </source>
</reference>
<keyword evidence="4 7" id="KW-0472">Membrane</keyword>
<evidence type="ECO:0000256" key="7">
    <source>
        <dbReference type="SAM" id="Phobius"/>
    </source>
</evidence>
<dbReference type="InterPro" id="IPR000203">
    <property type="entry name" value="GPS"/>
</dbReference>
<dbReference type="InterPro" id="IPR057244">
    <property type="entry name" value="GAIN_B"/>
</dbReference>
<evidence type="ECO:0000256" key="3">
    <source>
        <dbReference type="ARBA" id="ARBA00022989"/>
    </source>
</evidence>
<dbReference type="Gene3D" id="1.20.1070.10">
    <property type="entry name" value="Rhodopsin 7-helix transmembrane proteins"/>
    <property type="match status" value="1"/>
</dbReference>
<feature type="domain" description="G-protein coupled receptors family 2 profile 2" evidence="9">
    <location>
        <begin position="985"/>
        <end position="1237"/>
    </location>
</feature>
<dbReference type="PROSITE" id="PS50261">
    <property type="entry name" value="G_PROTEIN_RECEP_F2_4"/>
    <property type="match status" value="1"/>
</dbReference>
<feature type="transmembrane region" description="Helical" evidence="7">
    <location>
        <begin position="1091"/>
        <end position="1118"/>
    </location>
</feature>
<dbReference type="PANTHER" id="PTHR47767">
    <property type="entry name" value="ADHESION G PROTEIN-COUPLED RECEPTOR G7"/>
    <property type="match status" value="1"/>
</dbReference>
<feature type="compositionally biased region" description="Basic and acidic residues" evidence="6">
    <location>
        <begin position="525"/>
        <end position="539"/>
    </location>
</feature>
<evidence type="ECO:0000256" key="2">
    <source>
        <dbReference type="ARBA" id="ARBA00022692"/>
    </source>
</evidence>
<dbReference type="Gene3D" id="2.60.220.50">
    <property type="match status" value="1"/>
</dbReference>
<evidence type="ECO:0000313" key="11">
    <source>
        <dbReference type="Proteomes" id="UP001159363"/>
    </source>
</evidence>
<feature type="domain" description="GAIN-B" evidence="8">
    <location>
        <begin position="815"/>
        <end position="977"/>
    </location>
</feature>
<feature type="non-terminal residue" evidence="10">
    <location>
        <position position="1298"/>
    </location>
</feature>
<evidence type="ECO:0000259" key="8">
    <source>
        <dbReference type="PROSITE" id="PS50221"/>
    </source>
</evidence>
<feature type="transmembrane region" description="Helical" evidence="7">
    <location>
        <begin position="987"/>
        <end position="1010"/>
    </location>
</feature>
<dbReference type="InterPro" id="IPR017981">
    <property type="entry name" value="GPCR_2-like_7TM"/>
</dbReference>